<feature type="transmembrane region" description="Helical" evidence="1">
    <location>
        <begin position="61"/>
        <end position="80"/>
    </location>
</feature>
<name>A0A974HYI5_XENLA</name>
<accession>A0A974HYI5</accession>
<sequence length="99" mass="11671">MKKNSEIKAFLLQCMRHLDCSYLPNTSFSKEHKQNKSLCTYIHNKLIHYSQLQQHWAQTELQAMLLCISYVLAFSLGGLYKSIKTAFKLHQRQFLFVES</sequence>
<evidence type="ECO:0000256" key="1">
    <source>
        <dbReference type="SAM" id="Phobius"/>
    </source>
</evidence>
<organism evidence="2 3">
    <name type="scientific">Xenopus laevis</name>
    <name type="common">African clawed frog</name>
    <dbReference type="NCBI Taxonomy" id="8355"/>
    <lineage>
        <taxon>Eukaryota</taxon>
        <taxon>Metazoa</taxon>
        <taxon>Chordata</taxon>
        <taxon>Craniata</taxon>
        <taxon>Vertebrata</taxon>
        <taxon>Euteleostomi</taxon>
        <taxon>Amphibia</taxon>
        <taxon>Batrachia</taxon>
        <taxon>Anura</taxon>
        <taxon>Pipoidea</taxon>
        <taxon>Pipidae</taxon>
        <taxon>Xenopodinae</taxon>
        <taxon>Xenopus</taxon>
        <taxon>Xenopus</taxon>
    </lineage>
</organism>
<proteinExistence type="predicted"/>
<gene>
    <name evidence="2" type="ORF">XELAEV_18012236mg</name>
</gene>
<dbReference type="EMBL" id="CM004468">
    <property type="protein sequence ID" value="OCT94561.1"/>
    <property type="molecule type" value="Genomic_DNA"/>
</dbReference>
<evidence type="ECO:0000313" key="3">
    <source>
        <dbReference type="Proteomes" id="UP000694892"/>
    </source>
</evidence>
<dbReference type="AlphaFoldDB" id="A0A974HYI5"/>
<protein>
    <submittedName>
        <fullName evidence="2">Uncharacterized protein</fullName>
    </submittedName>
</protein>
<keyword evidence="1" id="KW-1133">Transmembrane helix</keyword>
<keyword evidence="1" id="KW-0812">Transmembrane</keyword>
<keyword evidence="1" id="KW-0472">Membrane</keyword>
<evidence type="ECO:0000313" key="2">
    <source>
        <dbReference type="EMBL" id="OCT94561.1"/>
    </source>
</evidence>
<dbReference type="Proteomes" id="UP000694892">
    <property type="component" value="Chromosome 2L"/>
</dbReference>
<reference evidence="3" key="1">
    <citation type="journal article" date="2016" name="Nature">
        <title>Genome evolution in the allotetraploid frog Xenopus laevis.</title>
        <authorList>
            <person name="Session A.M."/>
            <person name="Uno Y."/>
            <person name="Kwon T."/>
            <person name="Chapman J.A."/>
            <person name="Toyoda A."/>
            <person name="Takahashi S."/>
            <person name="Fukui A."/>
            <person name="Hikosaka A."/>
            <person name="Suzuki A."/>
            <person name="Kondo M."/>
            <person name="van Heeringen S.J."/>
            <person name="Quigley I."/>
            <person name="Heinz S."/>
            <person name="Ogino H."/>
            <person name="Ochi H."/>
            <person name="Hellsten U."/>
            <person name="Lyons J.B."/>
            <person name="Simakov O."/>
            <person name="Putnam N."/>
            <person name="Stites J."/>
            <person name="Kuroki Y."/>
            <person name="Tanaka T."/>
            <person name="Michiue T."/>
            <person name="Watanabe M."/>
            <person name="Bogdanovic O."/>
            <person name="Lister R."/>
            <person name="Georgiou G."/>
            <person name="Paranjpe S.S."/>
            <person name="van Kruijsbergen I."/>
            <person name="Shu S."/>
            <person name="Carlson J."/>
            <person name="Kinoshita T."/>
            <person name="Ohta Y."/>
            <person name="Mawaribuchi S."/>
            <person name="Jenkins J."/>
            <person name="Grimwood J."/>
            <person name="Schmutz J."/>
            <person name="Mitros T."/>
            <person name="Mozaffari S.V."/>
            <person name="Suzuki Y."/>
            <person name="Haramoto Y."/>
            <person name="Yamamoto T.S."/>
            <person name="Takagi C."/>
            <person name="Heald R."/>
            <person name="Miller K."/>
            <person name="Haudenschild C."/>
            <person name="Kitzman J."/>
            <person name="Nakayama T."/>
            <person name="Izutsu Y."/>
            <person name="Robert J."/>
            <person name="Fortriede J."/>
            <person name="Burns K."/>
            <person name="Lotay V."/>
            <person name="Karimi K."/>
            <person name="Yasuoka Y."/>
            <person name="Dichmann D.S."/>
            <person name="Flajnik M.F."/>
            <person name="Houston D.W."/>
            <person name="Shendure J."/>
            <person name="DuPasquier L."/>
            <person name="Vize P.D."/>
            <person name="Zorn A.M."/>
            <person name="Ito M."/>
            <person name="Marcotte E.M."/>
            <person name="Wallingford J.B."/>
            <person name="Ito Y."/>
            <person name="Asashima M."/>
            <person name="Ueno N."/>
            <person name="Matsuda Y."/>
            <person name="Veenstra G.J."/>
            <person name="Fujiyama A."/>
            <person name="Harland R.M."/>
            <person name="Taira M."/>
            <person name="Rokhsar D.S."/>
        </authorList>
    </citation>
    <scope>NUCLEOTIDE SEQUENCE [LARGE SCALE GENOMIC DNA]</scope>
    <source>
        <strain evidence="3">J</strain>
    </source>
</reference>